<evidence type="ECO:0000313" key="1">
    <source>
        <dbReference type="EMBL" id="RVX07834.1"/>
    </source>
</evidence>
<gene>
    <name evidence="1" type="ORF">CK203_021812</name>
</gene>
<proteinExistence type="predicted"/>
<dbReference type="Proteomes" id="UP000288805">
    <property type="component" value="Unassembled WGS sequence"/>
</dbReference>
<accession>A0A438JFU5</accession>
<evidence type="ECO:0000313" key="2">
    <source>
        <dbReference type="Proteomes" id="UP000288805"/>
    </source>
</evidence>
<comment type="caution">
    <text evidence="1">The sequence shown here is derived from an EMBL/GenBank/DDBJ whole genome shotgun (WGS) entry which is preliminary data.</text>
</comment>
<reference evidence="1 2" key="1">
    <citation type="journal article" date="2018" name="PLoS Genet.">
        <title>Population sequencing reveals clonal diversity and ancestral inbreeding in the grapevine cultivar Chardonnay.</title>
        <authorList>
            <person name="Roach M.J."/>
            <person name="Johnson D.L."/>
            <person name="Bohlmann J."/>
            <person name="van Vuuren H.J."/>
            <person name="Jones S.J."/>
            <person name="Pretorius I.S."/>
            <person name="Schmidt S.A."/>
            <person name="Borneman A.R."/>
        </authorList>
    </citation>
    <scope>NUCLEOTIDE SEQUENCE [LARGE SCALE GENOMIC DNA]</scope>
    <source>
        <strain evidence="2">cv. Chardonnay</strain>
        <tissue evidence="1">Leaf</tissue>
    </source>
</reference>
<sequence>MSPLMRLLRIIDCDERPSMGYVYEGMYKENFCNKPNVIGGVMDVIDQKVLKGKIEIMNEMRLFRDRLGSFGRDLAYSSREVLQPDEWWRLHGYSAPHYKSWSFNIEPNRIVFWMFYNKKRIYDPIDYARIDETDFWVVDDDQSAELDVEELENLLYEEGSIPINEVEGSSSHIDDEDGGDVAREGLDVENFGFPNAHFQSPYSNFQNE</sequence>
<organism evidence="1 2">
    <name type="scientific">Vitis vinifera</name>
    <name type="common">Grape</name>
    <dbReference type="NCBI Taxonomy" id="29760"/>
    <lineage>
        <taxon>Eukaryota</taxon>
        <taxon>Viridiplantae</taxon>
        <taxon>Streptophyta</taxon>
        <taxon>Embryophyta</taxon>
        <taxon>Tracheophyta</taxon>
        <taxon>Spermatophyta</taxon>
        <taxon>Magnoliopsida</taxon>
        <taxon>eudicotyledons</taxon>
        <taxon>Gunneridae</taxon>
        <taxon>Pentapetalae</taxon>
        <taxon>rosids</taxon>
        <taxon>Vitales</taxon>
        <taxon>Vitaceae</taxon>
        <taxon>Viteae</taxon>
        <taxon>Vitis</taxon>
    </lineage>
</organism>
<name>A0A438JFU5_VITVI</name>
<protein>
    <recommendedName>
        <fullName evidence="3">HAT C-terminal dimerisation domain-containing protein</fullName>
    </recommendedName>
</protein>
<dbReference type="EMBL" id="QGNW01000044">
    <property type="protein sequence ID" value="RVX07834.1"/>
    <property type="molecule type" value="Genomic_DNA"/>
</dbReference>
<evidence type="ECO:0008006" key="3">
    <source>
        <dbReference type="Google" id="ProtNLM"/>
    </source>
</evidence>
<dbReference type="AlphaFoldDB" id="A0A438JFU5"/>